<gene>
    <name evidence="2" type="ORF">EJB05_04312</name>
</gene>
<sequence>MPYFFRVDSDMANTSSMQSMAASTMVVEDNLSSLSSSEGEMDFDDVDSKEIQNNSVSVSASMEPICRQAERERSIMLAPRLTFFKADKDEHSEDDDEEELEPAADP</sequence>
<accession>A0A5J9WA53</accession>
<dbReference type="AlphaFoldDB" id="A0A5J9WA53"/>
<comment type="caution">
    <text evidence="2">The sequence shown here is derived from an EMBL/GenBank/DDBJ whole genome shotgun (WGS) entry which is preliminary data.</text>
</comment>
<feature type="region of interest" description="Disordered" evidence="1">
    <location>
        <begin position="85"/>
        <end position="106"/>
    </location>
</feature>
<dbReference type="EMBL" id="RWGY01000004">
    <property type="protein sequence ID" value="TVU44851.1"/>
    <property type="molecule type" value="Genomic_DNA"/>
</dbReference>
<keyword evidence="3" id="KW-1185">Reference proteome</keyword>
<feature type="compositionally biased region" description="Acidic residues" evidence="1">
    <location>
        <begin position="92"/>
        <end position="106"/>
    </location>
</feature>
<name>A0A5J9WA53_9POAL</name>
<dbReference type="Gramene" id="TVU44851">
    <property type="protein sequence ID" value="TVU44851"/>
    <property type="gene ID" value="EJB05_04312"/>
</dbReference>
<evidence type="ECO:0000256" key="1">
    <source>
        <dbReference type="SAM" id="MobiDB-lite"/>
    </source>
</evidence>
<feature type="non-terminal residue" evidence="2">
    <location>
        <position position="1"/>
    </location>
</feature>
<evidence type="ECO:0000313" key="2">
    <source>
        <dbReference type="EMBL" id="TVU44851.1"/>
    </source>
</evidence>
<evidence type="ECO:0000313" key="3">
    <source>
        <dbReference type="Proteomes" id="UP000324897"/>
    </source>
</evidence>
<proteinExistence type="predicted"/>
<dbReference type="Proteomes" id="UP000324897">
    <property type="component" value="Chromosome 5"/>
</dbReference>
<organism evidence="2 3">
    <name type="scientific">Eragrostis curvula</name>
    <name type="common">weeping love grass</name>
    <dbReference type="NCBI Taxonomy" id="38414"/>
    <lineage>
        <taxon>Eukaryota</taxon>
        <taxon>Viridiplantae</taxon>
        <taxon>Streptophyta</taxon>
        <taxon>Embryophyta</taxon>
        <taxon>Tracheophyta</taxon>
        <taxon>Spermatophyta</taxon>
        <taxon>Magnoliopsida</taxon>
        <taxon>Liliopsida</taxon>
        <taxon>Poales</taxon>
        <taxon>Poaceae</taxon>
        <taxon>PACMAD clade</taxon>
        <taxon>Chloridoideae</taxon>
        <taxon>Eragrostideae</taxon>
        <taxon>Eragrostidinae</taxon>
        <taxon>Eragrostis</taxon>
    </lineage>
</organism>
<reference evidence="2 3" key="1">
    <citation type="journal article" date="2019" name="Sci. Rep.">
        <title>A high-quality genome of Eragrostis curvula grass provides insights into Poaceae evolution and supports new strategies to enhance forage quality.</title>
        <authorList>
            <person name="Carballo J."/>
            <person name="Santos B.A.C.M."/>
            <person name="Zappacosta D."/>
            <person name="Garbus I."/>
            <person name="Selva J.P."/>
            <person name="Gallo C.A."/>
            <person name="Diaz A."/>
            <person name="Albertini E."/>
            <person name="Caccamo M."/>
            <person name="Echenique V."/>
        </authorList>
    </citation>
    <scope>NUCLEOTIDE SEQUENCE [LARGE SCALE GENOMIC DNA]</scope>
    <source>
        <strain evidence="3">cv. Victoria</strain>
        <tissue evidence="2">Leaf</tissue>
    </source>
</reference>
<protein>
    <submittedName>
        <fullName evidence="2">Uncharacterized protein</fullName>
    </submittedName>
</protein>